<dbReference type="AlphaFoldDB" id="A0A938YHD4"/>
<keyword evidence="4" id="KW-1185">Reference proteome</keyword>
<gene>
    <name evidence="3" type="ORF">JL106_12755</name>
</gene>
<accession>A0A938YHD4</accession>
<keyword evidence="1" id="KW-0472">Membrane</keyword>
<dbReference type="EMBL" id="JAERWK010000016">
    <property type="protein sequence ID" value="MBM9468149.1"/>
    <property type="molecule type" value="Genomic_DNA"/>
</dbReference>
<keyword evidence="1" id="KW-0812">Transmembrane</keyword>
<evidence type="ECO:0000259" key="2">
    <source>
        <dbReference type="Pfam" id="PF03703"/>
    </source>
</evidence>
<feature type="domain" description="YdbS-like PH" evidence="2">
    <location>
        <begin position="87"/>
        <end position="162"/>
    </location>
</feature>
<comment type="caution">
    <text evidence="3">The sequence shown here is derived from an EMBL/GenBank/DDBJ whole genome shotgun (WGS) entry which is preliminary data.</text>
</comment>
<dbReference type="InterPro" id="IPR005182">
    <property type="entry name" value="YdbS-like_PH"/>
</dbReference>
<evidence type="ECO:0000313" key="4">
    <source>
        <dbReference type="Proteomes" id="UP000663792"/>
    </source>
</evidence>
<feature type="transmembrane region" description="Helical" evidence="1">
    <location>
        <begin position="61"/>
        <end position="82"/>
    </location>
</feature>
<organism evidence="3 4">
    <name type="scientific">Nakamurella leprariae</name>
    <dbReference type="NCBI Taxonomy" id="2803911"/>
    <lineage>
        <taxon>Bacteria</taxon>
        <taxon>Bacillati</taxon>
        <taxon>Actinomycetota</taxon>
        <taxon>Actinomycetes</taxon>
        <taxon>Nakamurellales</taxon>
        <taxon>Nakamurellaceae</taxon>
        <taxon>Nakamurella</taxon>
    </lineage>
</organism>
<dbReference type="RefSeq" id="WP_205261102.1">
    <property type="nucleotide sequence ID" value="NZ_JAERWK010000016.1"/>
</dbReference>
<name>A0A938YHD4_9ACTN</name>
<feature type="transmembrane region" description="Helical" evidence="1">
    <location>
        <begin position="32"/>
        <end position="55"/>
    </location>
</feature>
<evidence type="ECO:0000313" key="3">
    <source>
        <dbReference type="EMBL" id="MBM9468149.1"/>
    </source>
</evidence>
<dbReference type="Pfam" id="PF03703">
    <property type="entry name" value="bPH_2"/>
    <property type="match status" value="1"/>
</dbReference>
<reference evidence="3" key="1">
    <citation type="submission" date="2021-01" db="EMBL/GenBank/DDBJ databases">
        <title>YIM 132084 draft genome.</title>
        <authorList>
            <person name="An D."/>
        </authorList>
    </citation>
    <scope>NUCLEOTIDE SEQUENCE</scope>
    <source>
        <strain evidence="3">YIM 132084</strain>
    </source>
</reference>
<sequence>MSPSPPDPAPEPLPGDDHAARQRLPARTRSYWHLRGLLTGLVATAAATGLFGFLITGPPAWLRWTVIGLVAAWTLLGQAMIAPPIRYRVTWFALSERELEIQHGWLVVSRTVVPMNRVQYLQVERGPLARRFRLANLHVHTAGGMVPLRGMDDPEAERIRGRISALAHLEDDL</sequence>
<dbReference type="PANTHER" id="PTHR34473">
    <property type="entry name" value="UPF0699 TRANSMEMBRANE PROTEIN YDBS"/>
    <property type="match status" value="1"/>
</dbReference>
<protein>
    <submittedName>
        <fullName evidence="3">PH domain-containing protein</fullName>
    </submittedName>
</protein>
<proteinExistence type="predicted"/>
<keyword evidence="1" id="KW-1133">Transmembrane helix</keyword>
<dbReference type="Proteomes" id="UP000663792">
    <property type="component" value="Unassembled WGS sequence"/>
</dbReference>
<evidence type="ECO:0000256" key="1">
    <source>
        <dbReference type="SAM" id="Phobius"/>
    </source>
</evidence>
<dbReference type="PANTHER" id="PTHR34473:SF3">
    <property type="entry name" value="TRANSMEMBRANE PROTEIN-RELATED"/>
    <property type="match status" value="1"/>
</dbReference>